<keyword evidence="2" id="KW-0472">Membrane</keyword>
<dbReference type="GO" id="GO:0003677">
    <property type="term" value="F:DNA binding"/>
    <property type="evidence" value="ECO:0007669"/>
    <property type="project" value="UniProtKB-KW"/>
</dbReference>
<evidence type="ECO:0000256" key="1">
    <source>
        <dbReference type="ARBA" id="ARBA00023125"/>
    </source>
</evidence>
<keyword evidence="1" id="KW-0238">DNA-binding</keyword>
<dbReference type="EMBL" id="QGQD01000096">
    <property type="protein sequence ID" value="TLC98418.1"/>
    <property type="molecule type" value="Genomic_DNA"/>
</dbReference>
<evidence type="ECO:0000256" key="2">
    <source>
        <dbReference type="SAM" id="Phobius"/>
    </source>
</evidence>
<dbReference type="CDD" id="cd00093">
    <property type="entry name" value="HTH_XRE"/>
    <property type="match status" value="1"/>
</dbReference>
<evidence type="ECO:0000313" key="4">
    <source>
        <dbReference type="EMBL" id="TLC98418.1"/>
    </source>
</evidence>
<sequence>MEQLKIGKFISAKRKEQNLTQEKLAEMLGVSNKSVSKWETGKCMPDWSLHMRLCEILNISMNELLSGEAINEENLSHIADENALKLLKLLEKLNSQKNLFIGLFLVMVGRIPVFEAGNNAGDVQQFFAGLSVGLSVGITIIGLGWFAYALVQIGKTNKE</sequence>
<dbReference type="InterPro" id="IPR001387">
    <property type="entry name" value="Cro/C1-type_HTH"/>
</dbReference>
<dbReference type="SUPFAM" id="SSF47413">
    <property type="entry name" value="lambda repressor-like DNA-binding domains"/>
    <property type="match status" value="1"/>
</dbReference>
<feature type="domain" description="HTH cro/C1-type" evidence="3">
    <location>
        <begin position="10"/>
        <end position="64"/>
    </location>
</feature>
<proteinExistence type="predicted"/>
<dbReference type="STRING" id="180332.GCA_000797495_00644"/>
<dbReference type="InterPro" id="IPR010982">
    <property type="entry name" value="Lambda_DNA-bd_dom_sf"/>
</dbReference>
<dbReference type="AlphaFoldDB" id="A0A4U8Q278"/>
<keyword evidence="2" id="KW-0812">Transmembrane</keyword>
<dbReference type="SMART" id="SM00530">
    <property type="entry name" value="HTH_XRE"/>
    <property type="match status" value="1"/>
</dbReference>
<name>A0A4U8Q278_9FIRM</name>
<accession>A0A4U8Q278</accession>
<dbReference type="PANTHER" id="PTHR46558:SF11">
    <property type="entry name" value="HTH-TYPE TRANSCRIPTIONAL REGULATOR XRE"/>
    <property type="match status" value="1"/>
</dbReference>
<dbReference type="PROSITE" id="PS50943">
    <property type="entry name" value="HTH_CROC1"/>
    <property type="match status" value="1"/>
</dbReference>
<comment type="caution">
    <text evidence="4">The sequence shown here is derived from an EMBL/GenBank/DDBJ whole genome shotgun (WGS) entry which is preliminary data.</text>
</comment>
<feature type="transmembrane region" description="Helical" evidence="2">
    <location>
        <begin position="126"/>
        <end position="151"/>
    </location>
</feature>
<feature type="transmembrane region" description="Helical" evidence="2">
    <location>
        <begin position="98"/>
        <end position="114"/>
    </location>
</feature>
<dbReference type="Pfam" id="PF01381">
    <property type="entry name" value="HTH_3"/>
    <property type="match status" value="1"/>
</dbReference>
<dbReference type="RefSeq" id="WP_138003829.1">
    <property type="nucleotide sequence ID" value="NZ_QGQD01000096.1"/>
</dbReference>
<gene>
    <name evidence="4" type="ORF">DSM106044_04756</name>
</gene>
<keyword evidence="5" id="KW-1185">Reference proteome</keyword>
<dbReference type="PANTHER" id="PTHR46558">
    <property type="entry name" value="TRACRIPTIONAL REGULATORY PROTEIN-RELATED-RELATED"/>
    <property type="match status" value="1"/>
</dbReference>
<dbReference type="Proteomes" id="UP000306509">
    <property type="component" value="Unassembled WGS sequence"/>
</dbReference>
<evidence type="ECO:0000313" key="5">
    <source>
        <dbReference type="Proteomes" id="UP000306509"/>
    </source>
</evidence>
<evidence type="ECO:0000259" key="3">
    <source>
        <dbReference type="PROSITE" id="PS50943"/>
    </source>
</evidence>
<protein>
    <submittedName>
        <fullName evidence="4">Transcriptional repressor DicA</fullName>
    </submittedName>
</protein>
<organism evidence="4 5">
    <name type="scientific">Robinsoniella peoriensis</name>
    <dbReference type="NCBI Taxonomy" id="180332"/>
    <lineage>
        <taxon>Bacteria</taxon>
        <taxon>Bacillati</taxon>
        <taxon>Bacillota</taxon>
        <taxon>Clostridia</taxon>
        <taxon>Lachnospirales</taxon>
        <taxon>Lachnospiraceae</taxon>
        <taxon>Robinsoniella</taxon>
    </lineage>
</organism>
<keyword evidence="2" id="KW-1133">Transmembrane helix</keyword>
<dbReference type="Gene3D" id="1.10.260.40">
    <property type="entry name" value="lambda repressor-like DNA-binding domains"/>
    <property type="match status" value="1"/>
</dbReference>
<reference evidence="4 5" key="1">
    <citation type="journal article" date="2019" name="Anaerobe">
        <title>Detection of Robinsoniella peoriensis in multiple bone samples of a trauma patient.</title>
        <authorList>
            <person name="Schrottner P."/>
            <person name="Hartwich K."/>
            <person name="Bunk B."/>
            <person name="Schober I."/>
            <person name="Helbig S."/>
            <person name="Rudolph W.W."/>
            <person name="Gunzer F."/>
        </authorList>
    </citation>
    <scope>NUCLEOTIDE SEQUENCE [LARGE SCALE GENOMIC DNA]</scope>
    <source>
        <strain evidence="4 5">DSM 106044</strain>
    </source>
</reference>